<accession>A0A344UHP1</accession>
<dbReference type="AlphaFoldDB" id="A0A344UHP1"/>
<reference evidence="1 2" key="1">
    <citation type="submission" date="2018-05" db="EMBL/GenBank/DDBJ databases">
        <title>Genome sequencing, assembly and analysis of the novel insecticidal bacterium, Chromobacterium phragmitis.</title>
        <authorList>
            <person name="Sparks M.E."/>
            <person name="Blackburn M.B."/>
            <person name="Gundersen-Rindal D.E."/>
        </authorList>
    </citation>
    <scope>NUCLEOTIDE SEQUENCE [LARGE SCALE GENOMIC DNA]</scope>
    <source>
        <strain evidence="1">IIBBL 274-1</strain>
    </source>
</reference>
<organism evidence="1 2">
    <name type="scientific">Chromobacterium phragmitis</name>
    <dbReference type="NCBI Taxonomy" id="2202141"/>
    <lineage>
        <taxon>Bacteria</taxon>
        <taxon>Pseudomonadati</taxon>
        <taxon>Pseudomonadota</taxon>
        <taxon>Betaproteobacteria</taxon>
        <taxon>Neisseriales</taxon>
        <taxon>Chromobacteriaceae</taxon>
        <taxon>Chromobacterium</taxon>
    </lineage>
</organism>
<dbReference type="KEGG" id="chrb:DK843_11085"/>
<name>A0A344UHP1_9NEIS</name>
<evidence type="ECO:0000313" key="2">
    <source>
        <dbReference type="Proteomes" id="UP000252038"/>
    </source>
</evidence>
<dbReference type="EMBL" id="CP029554">
    <property type="protein sequence ID" value="AXE34789.1"/>
    <property type="molecule type" value="Genomic_DNA"/>
</dbReference>
<sequence length="451" mass="51643">MRLSGGAIDAFDYDEKRAFFVDAGQPFTQLLRPFYSRAIGEPELALSGQLNLQRQSLAWFYADDKHTQMLQPGPFGSNNFAYRKMDGAEQASRNLAVRYRQVVNNDTWLGLTLTGREAGDYSNRLLGMDGKAGLGRSLWVDGSVLASRSEEPWRDAQSHAGRAWHARLGYLTDDWDNKLWWQRITPDFRADLGYMPRVDMQQQGMAFKRIFRQQPGAAINEYDAGLDWSRRRTLEDEPIERNAQLWLSMSGIGQSNATVWLMDKRRRFQGQDYSLSGVEWVAAAAPSEHWSLSGGAVFSGDIDRENARQGRQQRWKFDLSVAPWQSVRLEWQRNWRELHVAGSKVSRETANDARGYYFWGPRLYLRAIVRWWQLERSLPRYETPGGFNASERSRDWQVMLTWLPTPRSSLYLGVGQGLDGVQAGMGGTESAVRSHVLFAKFNLGFDRLGVF</sequence>
<dbReference type="Proteomes" id="UP000252038">
    <property type="component" value="Chromosome"/>
</dbReference>
<proteinExistence type="predicted"/>
<protein>
    <submittedName>
        <fullName evidence="1">Uncharacterized protein</fullName>
    </submittedName>
</protein>
<gene>
    <name evidence="1" type="ORF">DK843_11085</name>
</gene>
<evidence type="ECO:0000313" key="1">
    <source>
        <dbReference type="EMBL" id="AXE34789.1"/>
    </source>
</evidence>